<name>A0ABW4M027_9HYPH</name>
<dbReference type="EMBL" id="JBHUEQ010000004">
    <property type="protein sequence ID" value="MFD1744802.1"/>
    <property type="molecule type" value="Genomic_DNA"/>
</dbReference>
<proteinExistence type="predicted"/>
<evidence type="ECO:0000256" key="1">
    <source>
        <dbReference type="SAM" id="MobiDB-lite"/>
    </source>
</evidence>
<dbReference type="Gene3D" id="2.60.40.2420">
    <property type="match status" value="1"/>
</dbReference>
<comment type="caution">
    <text evidence="4">The sequence shown here is derived from an EMBL/GenBank/DDBJ whole genome shotgun (WGS) entry which is preliminary data.</text>
</comment>
<feature type="signal peptide" evidence="2">
    <location>
        <begin position="1"/>
        <end position="29"/>
    </location>
</feature>
<dbReference type="InterPro" id="IPR048632">
    <property type="entry name" value="CsgH-like"/>
</dbReference>
<protein>
    <submittedName>
        <fullName evidence="4">Curli-like amyloid fiber formation chaperone CsgH</fullName>
    </submittedName>
</protein>
<feature type="domain" description="CsgH-like" evidence="3">
    <location>
        <begin position="37"/>
        <end position="123"/>
    </location>
</feature>
<evidence type="ECO:0000259" key="3">
    <source>
        <dbReference type="Pfam" id="PF21112"/>
    </source>
</evidence>
<dbReference type="NCBIfam" id="NF041112">
    <property type="entry name" value="chap_CsgH_alph"/>
    <property type="match status" value="1"/>
</dbReference>
<evidence type="ECO:0000313" key="5">
    <source>
        <dbReference type="Proteomes" id="UP001597322"/>
    </source>
</evidence>
<evidence type="ECO:0000313" key="4">
    <source>
        <dbReference type="EMBL" id="MFD1744802.1"/>
    </source>
</evidence>
<feature type="region of interest" description="Disordered" evidence="1">
    <location>
        <begin position="69"/>
        <end position="99"/>
    </location>
</feature>
<keyword evidence="2" id="KW-0732">Signal</keyword>
<dbReference type="InterPro" id="IPR053722">
    <property type="entry name" value="Curli_assembly_CsgC/AgfC"/>
</dbReference>
<dbReference type="Pfam" id="PF21112">
    <property type="entry name" value="CsgH"/>
    <property type="match status" value="1"/>
</dbReference>
<evidence type="ECO:0000256" key="2">
    <source>
        <dbReference type="SAM" id="SignalP"/>
    </source>
</evidence>
<reference evidence="5" key="1">
    <citation type="journal article" date="2019" name="Int. J. Syst. Evol. Microbiol.">
        <title>The Global Catalogue of Microorganisms (GCM) 10K type strain sequencing project: providing services to taxonomists for standard genome sequencing and annotation.</title>
        <authorList>
            <consortium name="The Broad Institute Genomics Platform"/>
            <consortium name="The Broad Institute Genome Sequencing Center for Infectious Disease"/>
            <person name="Wu L."/>
            <person name="Ma J."/>
        </authorList>
    </citation>
    <scope>NUCLEOTIDE SEQUENCE [LARGE SCALE GENOMIC DNA]</scope>
    <source>
        <strain evidence="5">CG52</strain>
    </source>
</reference>
<dbReference type="InterPro" id="IPR047726">
    <property type="entry name" value="CsgH_dom"/>
</dbReference>
<dbReference type="RefSeq" id="WP_377397184.1">
    <property type="nucleotide sequence ID" value="NZ_JBHUEQ010000004.1"/>
</dbReference>
<gene>
    <name evidence="4" type="primary">csgH</name>
    <name evidence="4" type="ORF">ACFSE1_04940</name>
</gene>
<keyword evidence="5" id="KW-1185">Reference proteome</keyword>
<sequence>MFTHMNVKSTVALTLLIAAAGSTTGLALAAGSAKGPLRCELKVTNTGGMTMLQAFVVSDREVDGTYRLKVDGSGQGGTSTIQQGGPFSASSAKPTSLGSVSLGSGSAYDARLDITAGGKSVKCLETVAPRI</sequence>
<feature type="chain" id="PRO_5046558511" evidence="2">
    <location>
        <begin position="30"/>
        <end position="131"/>
    </location>
</feature>
<dbReference type="Proteomes" id="UP001597322">
    <property type="component" value="Unassembled WGS sequence"/>
</dbReference>
<organism evidence="4 5">
    <name type="scientific">Rhizobium helianthi</name>
    <dbReference type="NCBI Taxonomy" id="1132695"/>
    <lineage>
        <taxon>Bacteria</taxon>
        <taxon>Pseudomonadati</taxon>
        <taxon>Pseudomonadota</taxon>
        <taxon>Alphaproteobacteria</taxon>
        <taxon>Hyphomicrobiales</taxon>
        <taxon>Rhizobiaceae</taxon>
        <taxon>Rhizobium/Agrobacterium group</taxon>
        <taxon>Rhizobium</taxon>
    </lineage>
</organism>
<accession>A0ABW4M027</accession>